<dbReference type="EMBL" id="CP029186">
    <property type="protein sequence ID" value="AWH84016.1"/>
    <property type="molecule type" value="Genomic_DNA"/>
</dbReference>
<dbReference type="OrthoDB" id="9789813at2"/>
<evidence type="ECO:0000313" key="1">
    <source>
        <dbReference type="EMBL" id="AWH84016.1"/>
    </source>
</evidence>
<dbReference type="KEGG" id="falb:HYN59_02320"/>
<evidence type="ECO:0000313" key="2">
    <source>
        <dbReference type="Proteomes" id="UP000244929"/>
    </source>
</evidence>
<dbReference type="AlphaFoldDB" id="A0A2S1QUG8"/>
<reference evidence="1 2" key="1">
    <citation type="submission" date="2018-04" db="EMBL/GenBank/DDBJ databases">
        <title>Genome sequencing of Flavobacterium sp. HYN0059.</title>
        <authorList>
            <person name="Yi H."/>
            <person name="Baek C."/>
        </authorList>
    </citation>
    <scope>NUCLEOTIDE SEQUENCE [LARGE SCALE GENOMIC DNA]</scope>
    <source>
        <strain evidence="1 2">HYN0059</strain>
    </source>
</reference>
<dbReference type="PANTHER" id="PTHR35145:SF1">
    <property type="entry name" value="CYTOPLASMIC PROTEIN"/>
    <property type="match status" value="1"/>
</dbReference>
<accession>A0A2S1QUG8</accession>
<gene>
    <name evidence="1" type="ORF">HYN59_02320</name>
</gene>
<name>A0A2S1QUG8_9FLAO</name>
<dbReference type="Proteomes" id="UP000244929">
    <property type="component" value="Chromosome"/>
</dbReference>
<dbReference type="PANTHER" id="PTHR35145">
    <property type="entry name" value="CYTOPLASMIC PROTEIN-RELATED"/>
    <property type="match status" value="1"/>
</dbReference>
<dbReference type="SUPFAM" id="SSF142906">
    <property type="entry name" value="YjbR-like"/>
    <property type="match status" value="1"/>
</dbReference>
<dbReference type="InterPro" id="IPR058532">
    <property type="entry name" value="YjbR/MT2646/Rv2570-like"/>
</dbReference>
<organism evidence="1 2">
    <name type="scientific">Flavobacterium album</name>
    <dbReference type="NCBI Taxonomy" id="2175091"/>
    <lineage>
        <taxon>Bacteria</taxon>
        <taxon>Pseudomonadati</taxon>
        <taxon>Bacteroidota</taxon>
        <taxon>Flavobacteriia</taxon>
        <taxon>Flavobacteriales</taxon>
        <taxon>Flavobacteriaceae</taxon>
        <taxon>Flavobacterium</taxon>
    </lineage>
</organism>
<dbReference type="InterPro" id="IPR038056">
    <property type="entry name" value="YjbR-like_sf"/>
</dbReference>
<dbReference type="RefSeq" id="WP_108776726.1">
    <property type="nucleotide sequence ID" value="NZ_CP029186.1"/>
</dbReference>
<proteinExistence type="predicted"/>
<dbReference type="Gene3D" id="3.90.1150.30">
    <property type="match status" value="1"/>
</dbReference>
<protein>
    <submittedName>
        <fullName evidence="1">MmcQ-like protein</fullName>
    </submittedName>
</protein>
<sequence length="123" mass="14246">MTIQDYYDYCLSKKGVTEHFPFDEDTLVFKVGGKMFALSSLSEWERGRPSVNLKCDPDRGTELRAQYESIKPGYHMSKVHWNTIDVNGDVPQKLLRKLIDHSYELVFKSLTKKAQAEITQKDN</sequence>
<keyword evidence="2" id="KW-1185">Reference proteome</keyword>
<dbReference type="Pfam" id="PF04237">
    <property type="entry name" value="YjbR"/>
    <property type="match status" value="1"/>
</dbReference>
<dbReference type="InterPro" id="IPR007351">
    <property type="entry name" value="YjbR"/>
</dbReference>